<dbReference type="InterPro" id="IPR027309">
    <property type="entry name" value="P2X_extracellular_dom_sf"/>
</dbReference>
<evidence type="ECO:0000256" key="8">
    <source>
        <dbReference type="ARBA" id="ARBA00023286"/>
    </source>
</evidence>
<evidence type="ECO:0000256" key="1">
    <source>
        <dbReference type="ARBA" id="ARBA00004308"/>
    </source>
</evidence>
<dbReference type="OrthoDB" id="494673at2759"/>
<dbReference type="GO" id="GO:0012505">
    <property type="term" value="C:endomembrane system"/>
    <property type="evidence" value="ECO:0007669"/>
    <property type="project" value="UniProtKB-SubCell"/>
</dbReference>
<keyword evidence="6" id="KW-0406">Ion transport</keyword>
<gene>
    <name evidence="11" type="ORF">X975_27041</name>
</gene>
<keyword evidence="9" id="KW-0407">Ion channel</keyword>
<evidence type="ECO:0000256" key="5">
    <source>
        <dbReference type="ARBA" id="ARBA00022989"/>
    </source>
</evidence>
<reference evidence="11 12" key="1">
    <citation type="submission" date="2013-11" db="EMBL/GenBank/DDBJ databases">
        <title>Genome sequencing of Stegodyphus mimosarum.</title>
        <authorList>
            <person name="Bechsgaard J."/>
        </authorList>
    </citation>
    <scope>NUCLEOTIDE SEQUENCE [LARGE SCALE GENOMIC DNA]</scope>
</reference>
<keyword evidence="8" id="KW-1071">Ligand-gated ion channel</keyword>
<name>A0A087TY85_STEMI</name>
<evidence type="ECO:0000313" key="12">
    <source>
        <dbReference type="Proteomes" id="UP000054359"/>
    </source>
</evidence>
<dbReference type="PANTHER" id="PTHR10125">
    <property type="entry name" value="P2X PURINOCEPTOR"/>
    <property type="match status" value="1"/>
</dbReference>
<comment type="similarity">
    <text evidence="2">Belongs to the P2X receptor family.</text>
</comment>
<dbReference type="GO" id="GO:0070588">
    <property type="term" value="P:calcium ion transmembrane transport"/>
    <property type="evidence" value="ECO:0007669"/>
    <property type="project" value="TreeGrafter"/>
</dbReference>
<evidence type="ECO:0000256" key="2">
    <source>
        <dbReference type="ARBA" id="ARBA00009848"/>
    </source>
</evidence>
<evidence type="ECO:0000256" key="7">
    <source>
        <dbReference type="ARBA" id="ARBA00023136"/>
    </source>
</evidence>
<keyword evidence="4 10" id="KW-0812">Transmembrane</keyword>
<dbReference type="InterPro" id="IPR059116">
    <property type="entry name" value="P2X_receptor"/>
</dbReference>
<dbReference type="AlphaFoldDB" id="A0A087TY85"/>
<dbReference type="GO" id="GO:0098794">
    <property type="term" value="C:postsynapse"/>
    <property type="evidence" value="ECO:0007669"/>
    <property type="project" value="GOC"/>
</dbReference>
<keyword evidence="3" id="KW-0813">Transport</keyword>
<dbReference type="Proteomes" id="UP000054359">
    <property type="component" value="Unassembled WGS sequence"/>
</dbReference>
<keyword evidence="5 10" id="KW-1133">Transmembrane helix</keyword>
<dbReference type="Pfam" id="PF00864">
    <property type="entry name" value="P2X_receptor"/>
    <property type="match status" value="1"/>
</dbReference>
<dbReference type="OMA" id="CEIVYEY"/>
<evidence type="ECO:0000256" key="6">
    <source>
        <dbReference type="ARBA" id="ARBA00023065"/>
    </source>
</evidence>
<organism evidence="11 12">
    <name type="scientific">Stegodyphus mimosarum</name>
    <name type="common">African social velvet spider</name>
    <dbReference type="NCBI Taxonomy" id="407821"/>
    <lineage>
        <taxon>Eukaryota</taxon>
        <taxon>Metazoa</taxon>
        <taxon>Ecdysozoa</taxon>
        <taxon>Arthropoda</taxon>
        <taxon>Chelicerata</taxon>
        <taxon>Arachnida</taxon>
        <taxon>Araneae</taxon>
        <taxon>Araneomorphae</taxon>
        <taxon>Entelegynae</taxon>
        <taxon>Eresoidea</taxon>
        <taxon>Eresidae</taxon>
        <taxon>Stegodyphus</taxon>
    </lineage>
</organism>
<protein>
    <submittedName>
        <fullName evidence="11">p2X purinoceptor 4</fullName>
    </submittedName>
</protein>
<dbReference type="EMBL" id="KK117290">
    <property type="protein sequence ID" value="KFM70074.1"/>
    <property type="molecule type" value="Genomic_DNA"/>
</dbReference>
<sequence length="162" mass="18096">MAVKGAAIAVIIKWDCNFDFDASKCFPTYIFRRLDEKFDIAPGLNFRFAHYYGDSERTLYKAYGIKFLVMAQGRGGKFSIVPLLLNIGSGLGLLAVATILCDIVVLYVLKKKEVYKAIKFESVVENNVNEEGYILCRGKSLISLHVQKGEGNKKKHIGNGNH</sequence>
<keyword evidence="12" id="KW-1185">Reference proteome</keyword>
<evidence type="ECO:0000256" key="9">
    <source>
        <dbReference type="ARBA" id="ARBA00023303"/>
    </source>
</evidence>
<dbReference type="Gene3D" id="2.60.490.10">
    <property type="entry name" value="atp-gated p2x4 ion channel domain"/>
    <property type="match status" value="1"/>
</dbReference>
<keyword evidence="7 10" id="KW-0472">Membrane</keyword>
<dbReference type="GO" id="GO:0016020">
    <property type="term" value="C:membrane"/>
    <property type="evidence" value="ECO:0007669"/>
    <property type="project" value="TreeGrafter"/>
</dbReference>
<comment type="subcellular location">
    <subcellularLocation>
        <location evidence="1">Endomembrane system</location>
    </subcellularLocation>
</comment>
<dbReference type="STRING" id="407821.A0A087TY85"/>
<evidence type="ECO:0000313" key="11">
    <source>
        <dbReference type="EMBL" id="KFM70074.1"/>
    </source>
</evidence>
<dbReference type="PANTHER" id="PTHR10125:SF31">
    <property type="entry name" value="P2X RECEPTOR E"/>
    <property type="match status" value="1"/>
</dbReference>
<feature type="transmembrane region" description="Helical" evidence="10">
    <location>
        <begin position="83"/>
        <end position="109"/>
    </location>
</feature>
<evidence type="ECO:0000256" key="10">
    <source>
        <dbReference type="SAM" id="Phobius"/>
    </source>
</evidence>
<evidence type="ECO:0000256" key="3">
    <source>
        <dbReference type="ARBA" id="ARBA00022448"/>
    </source>
</evidence>
<accession>A0A087TY85</accession>
<evidence type="ECO:0000256" key="4">
    <source>
        <dbReference type="ARBA" id="ARBA00022692"/>
    </source>
</evidence>
<dbReference type="GO" id="GO:0004931">
    <property type="term" value="F:extracellularly ATP-gated monoatomic cation channel activity"/>
    <property type="evidence" value="ECO:0007669"/>
    <property type="project" value="TreeGrafter"/>
</dbReference>
<feature type="non-terminal residue" evidence="11">
    <location>
        <position position="162"/>
    </location>
</feature>
<proteinExistence type="inferred from homology"/>